<name>V2UDZ8_9GAMM</name>
<protein>
    <recommendedName>
        <fullName evidence="2">Polyketide synthase-like methyltransferase domain-containing protein</fullName>
    </recommendedName>
</protein>
<evidence type="ECO:0000259" key="2">
    <source>
        <dbReference type="SMART" id="SM00828"/>
    </source>
</evidence>
<dbReference type="AlphaFoldDB" id="V2UDZ8"/>
<dbReference type="SMART" id="SM00828">
    <property type="entry name" value="PKS_MT"/>
    <property type="match status" value="1"/>
</dbReference>
<proteinExistence type="predicted"/>
<dbReference type="CDD" id="cd02440">
    <property type="entry name" value="AdoMet_MTases"/>
    <property type="match status" value="1"/>
</dbReference>
<dbReference type="Pfam" id="PF13649">
    <property type="entry name" value="Methyltransf_25"/>
    <property type="match status" value="1"/>
</dbReference>
<evidence type="ECO:0000256" key="1">
    <source>
        <dbReference type="ARBA" id="ARBA00022679"/>
    </source>
</evidence>
<evidence type="ECO:0000313" key="4">
    <source>
        <dbReference type="Proteomes" id="UP000018418"/>
    </source>
</evidence>
<accession>V2UDZ8</accession>
<sequence length="221" mass="25069">MAKNFHSPQVVASYDQHIVKLIPGYELIHQQIAAILQHYLPESARVLVVGCGTGYELAYLSQQHPDWQLTGLDLSAAMLETAQQRLAGVTQIEWVEGDLDCLDSTAQYDAVLSILVAHFIEPSKKQDFFQSIYRHLKPEGILLNVDLTQAEQESDLAILQQVCEQTGLTLEQSQKMRQRLQQDFHLLSPEQNIQLLHHAGFARVTGFWQMLQYRGVMAFPV</sequence>
<dbReference type="InterPro" id="IPR041698">
    <property type="entry name" value="Methyltransf_25"/>
</dbReference>
<dbReference type="STRING" id="396323.VH98_07750"/>
<dbReference type="Gene3D" id="3.40.50.150">
    <property type="entry name" value="Vaccinia Virus protein VP39"/>
    <property type="match status" value="1"/>
</dbReference>
<reference evidence="3 4" key="1">
    <citation type="submission" date="2013-10" db="EMBL/GenBank/DDBJ databases">
        <title>The Genome Sequence of Acinetobacter brisouii CIP 110357.</title>
        <authorList>
            <consortium name="The Broad Institute Genomics Platform"/>
            <consortium name="The Broad Institute Genome Sequencing Center for Infectious Disease"/>
            <person name="Cerqueira G."/>
            <person name="Feldgarden M."/>
            <person name="Courvalin P."/>
            <person name="Grillot-Courvalin C."/>
            <person name="Clermont D."/>
            <person name="Rocha E."/>
            <person name="Yoon E.-J."/>
            <person name="Nemec A."/>
            <person name="Young S.K."/>
            <person name="Zeng Q."/>
            <person name="Gargeya S."/>
            <person name="Fitzgerald M."/>
            <person name="Abouelleil A."/>
            <person name="Alvarado L."/>
            <person name="Berlin A.M."/>
            <person name="Chapman S.B."/>
            <person name="Gainer-Dewar J."/>
            <person name="Goldberg J."/>
            <person name="Gnerre S."/>
            <person name="Griggs A."/>
            <person name="Gujja S."/>
            <person name="Hansen M."/>
            <person name="Howarth C."/>
            <person name="Imamovic A."/>
            <person name="Ireland A."/>
            <person name="Larimer J."/>
            <person name="McCowan C."/>
            <person name="Murphy C."/>
            <person name="Pearson M."/>
            <person name="Poon T.W."/>
            <person name="Priest M."/>
            <person name="Roberts A."/>
            <person name="Saif S."/>
            <person name="Shea T."/>
            <person name="Sykes S."/>
            <person name="Wortman J."/>
            <person name="Nusbaum C."/>
            <person name="Birren B."/>
        </authorList>
    </citation>
    <scope>NUCLEOTIDE SEQUENCE [LARGE SCALE GENOMIC DNA]</scope>
    <source>
        <strain evidence="3 4">CIP 110357</strain>
    </source>
</reference>
<feature type="domain" description="Polyketide synthase-like methyltransferase" evidence="2">
    <location>
        <begin position="18"/>
        <end position="220"/>
    </location>
</feature>
<comment type="caution">
    <text evidence="3">The sequence shown here is derived from an EMBL/GenBank/DDBJ whole genome shotgun (WGS) entry which is preliminary data.</text>
</comment>
<organism evidence="3 4">
    <name type="scientific">Acinetobacter brisouii CIP 110357</name>
    <dbReference type="NCBI Taxonomy" id="1341683"/>
    <lineage>
        <taxon>Bacteria</taxon>
        <taxon>Pseudomonadati</taxon>
        <taxon>Pseudomonadota</taxon>
        <taxon>Gammaproteobacteria</taxon>
        <taxon>Moraxellales</taxon>
        <taxon>Moraxellaceae</taxon>
        <taxon>Acinetobacter</taxon>
    </lineage>
</organism>
<dbReference type="EMBL" id="AYEU01000003">
    <property type="protein sequence ID" value="ESK52688.1"/>
    <property type="molecule type" value="Genomic_DNA"/>
</dbReference>
<dbReference type="PATRIC" id="fig|1341683.3.peg.841"/>
<keyword evidence="4" id="KW-1185">Reference proteome</keyword>
<gene>
    <name evidence="3" type="ORF">P255_00849</name>
</gene>
<dbReference type="PANTHER" id="PTHR43861">
    <property type="entry name" value="TRANS-ACONITATE 2-METHYLTRANSFERASE-RELATED"/>
    <property type="match status" value="1"/>
</dbReference>
<dbReference type="GO" id="GO:0016740">
    <property type="term" value="F:transferase activity"/>
    <property type="evidence" value="ECO:0007669"/>
    <property type="project" value="UniProtKB-KW"/>
</dbReference>
<dbReference type="HOGENOM" id="CLU_081790_0_0_6"/>
<dbReference type="InterPro" id="IPR020803">
    <property type="entry name" value="MeTfrase_dom"/>
</dbReference>
<dbReference type="OrthoDB" id="8558926at2"/>
<dbReference type="InterPro" id="IPR029063">
    <property type="entry name" value="SAM-dependent_MTases_sf"/>
</dbReference>
<dbReference type="RefSeq" id="WP_004903849.1">
    <property type="nucleotide sequence ID" value="NZ_BBTI01000001.1"/>
</dbReference>
<dbReference type="Proteomes" id="UP000018418">
    <property type="component" value="Unassembled WGS sequence"/>
</dbReference>
<evidence type="ECO:0000313" key="3">
    <source>
        <dbReference type="EMBL" id="ESK52688.1"/>
    </source>
</evidence>
<keyword evidence="1" id="KW-0808">Transferase</keyword>
<dbReference type="SUPFAM" id="SSF53335">
    <property type="entry name" value="S-adenosyl-L-methionine-dependent methyltransferases"/>
    <property type="match status" value="1"/>
</dbReference>